<reference evidence="1 2" key="1">
    <citation type="submission" date="2014-02" db="EMBL/GenBank/DDBJ databases">
        <title>Comparative genomics and transcriptomics to identify genetic mechanisms underlying the emergence of carbapenem resistant Acinetobacter baumannii (CRAb).</title>
        <authorList>
            <person name="Harris A.D."/>
            <person name="Johnson K.J."/>
            <person name="George J."/>
            <person name="Shefchek K."/>
            <person name="Daugherty S.C."/>
            <person name="Parankush S."/>
            <person name="Sadzewicz L."/>
            <person name="Tallon L."/>
            <person name="Sengamalay N."/>
            <person name="Hazen T.H."/>
            <person name="Rasko D.A."/>
        </authorList>
    </citation>
    <scope>NUCLEOTIDE SEQUENCE [LARGE SCALE GENOMIC DNA]</scope>
    <source>
        <strain evidence="1 2">99063</strain>
    </source>
</reference>
<proteinExistence type="predicted"/>
<organism evidence="1 2">
    <name type="scientific">Acinetobacter baumannii 99063</name>
    <dbReference type="NCBI Taxonomy" id="1310630"/>
    <lineage>
        <taxon>Bacteria</taxon>
        <taxon>Pseudomonadati</taxon>
        <taxon>Pseudomonadota</taxon>
        <taxon>Gammaproteobacteria</taxon>
        <taxon>Moraxellales</taxon>
        <taxon>Moraxellaceae</taxon>
        <taxon>Acinetobacter</taxon>
        <taxon>Acinetobacter calcoaceticus/baumannii complex</taxon>
    </lineage>
</organism>
<evidence type="ECO:0000313" key="1">
    <source>
        <dbReference type="EMBL" id="EXC53424.1"/>
    </source>
</evidence>
<name>A0A009SK81_ACIBA</name>
<sequence length="44" mass="5113">MPMLMFNIVQKKKQISFGGGKHIDLKINKSINANIKLRKLQFKI</sequence>
<evidence type="ECO:0000313" key="2">
    <source>
        <dbReference type="Proteomes" id="UP000020735"/>
    </source>
</evidence>
<accession>A0A009SK81</accession>
<comment type="caution">
    <text evidence="1">The sequence shown here is derived from an EMBL/GenBank/DDBJ whole genome shotgun (WGS) entry which is preliminary data.</text>
</comment>
<dbReference type="Proteomes" id="UP000020735">
    <property type="component" value="Unassembled WGS sequence"/>
</dbReference>
<dbReference type="AlphaFoldDB" id="A0A009SK81"/>
<gene>
    <name evidence="1" type="ORF">J529_0400</name>
</gene>
<dbReference type="EMBL" id="JEXJ01000004">
    <property type="protein sequence ID" value="EXC53424.1"/>
    <property type="molecule type" value="Genomic_DNA"/>
</dbReference>
<protein>
    <submittedName>
        <fullName evidence="1">Uncharacterized protein</fullName>
    </submittedName>
</protein>